<evidence type="ECO:0000256" key="5">
    <source>
        <dbReference type="ARBA" id="ARBA00022842"/>
    </source>
</evidence>
<feature type="binding site" evidence="6">
    <location>
        <position position="78"/>
    </location>
    <ligand>
        <name>Mg(2+)</name>
        <dbReference type="ChEBI" id="CHEBI:18420"/>
        <label>1</label>
        <note>catalytic</note>
    </ligand>
</feature>
<proteinExistence type="inferred from homology"/>
<evidence type="ECO:0000256" key="1">
    <source>
        <dbReference type="ARBA" id="ARBA00001033"/>
    </source>
</evidence>
<evidence type="ECO:0000313" key="8">
    <source>
        <dbReference type="EMBL" id="PRQ02434.1"/>
    </source>
</evidence>
<feature type="binding site" evidence="6">
    <location>
        <position position="60"/>
    </location>
    <ligand>
        <name>Mg(2+)</name>
        <dbReference type="ChEBI" id="CHEBI:18420"/>
        <label>1</label>
        <note>catalytic</note>
    </ligand>
</feature>
<dbReference type="PANTHER" id="PTHR20854:SF4">
    <property type="entry name" value="INOSITOL-1-MONOPHOSPHATASE-RELATED"/>
    <property type="match status" value="1"/>
</dbReference>
<evidence type="ECO:0000256" key="6">
    <source>
        <dbReference type="PIRSR" id="PIRSR600760-2"/>
    </source>
</evidence>
<dbReference type="PRINTS" id="PR00377">
    <property type="entry name" value="IMPHPHTASES"/>
</dbReference>
<dbReference type="GO" id="GO:0006020">
    <property type="term" value="P:inositol metabolic process"/>
    <property type="evidence" value="ECO:0007669"/>
    <property type="project" value="TreeGrafter"/>
</dbReference>
<keyword evidence="4 7" id="KW-0378">Hydrolase</keyword>
<dbReference type="EC" id="3.1.3.25" evidence="7"/>
<feature type="binding site" evidence="6">
    <location>
        <position position="79"/>
    </location>
    <ligand>
        <name>Mg(2+)</name>
        <dbReference type="ChEBI" id="CHEBI:18420"/>
        <label>1</label>
        <note>catalytic</note>
    </ligand>
</feature>
<dbReference type="AlphaFoldDB" id="A0A2S9YBE9"/>
<evidence type="ECO:0000256" key="3">
    <source>
        <dbReference type="ARBA" id="ARBA00022723"/>
    </source>
</evidence>
<dbReference type="PRINTS" id="PR01959">
    <property type="entry name" value="SBIMPHPHTASE"/>
</dbReference>
<dbReference type="InterPro" id="IPR000760">
    <property type="entry name" value="Inositol_monophosphatase-like"/>
</dbReference>
<name>A0A2S9YBE9_9BACT</name>
<dbReference type="EMBL" id="PVNK01000119">
    <property type="protein sequence ID" value="PRQ02434.1"/>
    <property type="molecule type" value="Genomic_DNA"/>
</dbReference>
<dbReference type="PROSITE" id="PS00630">
    <property type="entry name" value="IMP_2"/>
    <property type="match status" value="1"/>
</dbReference>
<evidence type="ECO:0000256" key="2">
    <source>
        <dbReference type="ARBA" id="ARBA00001946"/>
    </source>
</evidence>
<dbReference type="GO" id="GO:0046854">
    <property type="term" value="P:phosphatidylinositol phosphate biosynthetic process"/>
    <property type="evidence" value="ECO:0007669"/>
    <property type="project" value="InterPro"/>
</dbReference>
<organism evidence="8 9">
    <name type="scientific">Enhygromyxa salina</name>
    <dbReference type="NCBI Taxonomy" id="215803"/>
    <lineage>
        <taxon>Bacteria</taxon>
        <taxon>Pseudomonadati</taxon>
        <taxon>Myxococcota</taxon>
        <taxon>Polyangia</taxon>
        <taxon>Nannocystales</taxon>
        <taxon>Nannocystaceae</taxon>
        <taxon>Enhygromyxa</taxon>
    </lineage>
</organism>
<dbReference type="InterPro" id="IPR022337">
    <property type="entry name" value="Inositol_monophosphatase_SuhB"/>
</dbReference>
<comment type="similarity">
    <text evidence="7">Belongs to the inositol monophosphatase superfamily.</text>
</comment>
<protein>
    <recommendedName>
        <fullName evidence="7">Inositol-1-monophosphatase</fullName>
        <ecNumber evidence="7">3.1.3.25</ecNumber>
    </recommendedName>
</protein>
<feature type="binding site" evidence="6">
    <location>
        <position position="204"/>
    </location>
    <ligand>
        <name>Mg(2+)</name>
        <dbReference type="ChEBI" id="CHEBI:18420"/>
        <label>1</label>
        <note>catalytic</note>
    </ligand>
</feature>
<gene>
    <name evidence="8" type="primary">suhB</name>
    <name evidence="8" type="ORF">ENSA5_23610</name>
</gene>
<sequence length="253" mass="26648">METAARAGGRVLSEYFGALDQLEVETKGPADFVSVADREAEAAIRAVLLAELPEAAYLGEETEAAAGSSELEWVVDPLDGTTNFLCAVPHFAVSIALREAGRTIRGVVFQPLTDELFACARGAGATRNGAPIQVSSRERWEQVIVATGVPHRGSPHHERFAAQLAAIRDRVGGIRRFGSAALDLAWVAWGRFDGFWEQGLKPWDVAAGNLLVAEAGGVVSGLRPGDDPDSGASVIAGSPWAHKGLAPALRGSE</sequence>
<keyword evidence="9" id="KW-1185">Reference proteome</keyword>
<dbReference type="FunFam" id="3.30.540.10:FF:000003">
    <property type="entry name" value="Inositol-1-monophosphatase"/>
    <property type="match status" value="1"/>
</dbReference>
<dbReference type="GO" id="GO:0046872">
    <property type="term" value="F:metal ion binding"/>
    <property type="evidence" value="ECO:0007669"/>
    <property type="project" value="UniProtKB-KW"/>
</dbReference>
<evidence type="ECO:0000313" key="9">
    <source>
        <dbReference type="Proteomes" id="UP000237968"/>
    </source>
</evidence>
<reference evidence="8 9" key="1">
    <citation type="submission" date="2018-03" db="EMBL/GenBank/DDBJ databases">
        <title>Draft Genome Sequences of the Obligatory Marine Myxobacteria Enhygromyxa salina SWB005.</title>
        <authorList>
            <person name="Poehlein A."/>
            <person name="Moghaddam J.A."/>
            <person name="Harms H."/>
            <person name="Alanjari M."/>
            <person name="Koenig G.M."/>
            <person name="Daniel R."/>
            <person name="Schaeberle T.F."/>
        </authorList>
    </citation>
    <scope>NUCLEOTIDE SEQUENCE [LARGE SCALE GENOMIC DNA]</scope>
    <source>
        <strain evidence="8 9">SWB005</strain>
    </source>
</reference>
<dbReference type="SUPFAM" id="SSF56655">
    <property type="entry name" value="Carbohydrate phosphatase"/>
    <property type="match status" value="1"/>
</dbReference>
<comment type="caution">
    <text evidence="8">The sequence shown here is derived from an EMBL/GenBank/DDBJ whole genome shotgun (WGS) entry which is preliminary data.</text>
</comment>
<comment type="cofactor">
    <cofactor evidence="2 6 7">
        <name>Mg(2+)</name>
        <dbReference type="ChEBI" id="CHEBI:18420"/>
    </cofactor>
</comment>
<feature type="binding site" evidence="6">
    <location>
        <position position="76"/>
    </location>
    <ligand>
        <name>Mg(2+)</name>
        <dbReference type="ChEBI" id="CHEBI:18420"/>
        <label>1</label>
        <note>catalytic</note>
    </ligand>
</feature>
<dbReference type="GO" id="GO:0008934">
    <property type="term" value="F:inositol monophosphate 1-phosphatase activity"/>
    <property type="evidence" value="ECO:0007669"/>
    <property type="project" value="InterPro"/>
</dbReference>
<dbReference type="Gene3D" id="3.40.190.80">
    <property type="match status" value="1"/>
</dbReference>
<evidence type="ECO:0000256" key="7">
    <source>
        <dbReference type="RuleBase" id="RU364068"/>
    </source>
</evidence>
<dbReference type="Pfam" id="PF00459">
    <property type="entry name" value="Inositol_P"/>
    <property type="match status" value="1"/>
</dbReference>
<comment type="catalytic activity">
    <reaction evidence="1 7">
        <text>a myo-inositol phosphate + H2O = myo-inositol + phosphate</text>
        <dbReference type="Rhea" id="RHEA:24056"/>
        <dbReference type="ChEBI" id="CHEBI:15377"/>
        <dbReference type="ChEBI" id="CHEBI:17268"/>
        <dbReference type="ChEBI" id="CHEBI:43474"/>
        <dbReference type="ChEBI" id="CHEBI:84139"/>
        <dbReference type="EC" id="3.1.3.25"/>
    </reaction>
</comment>
<keyword evidence="5 6" id="KW-0460">Magnesium</keyword>
<evidence type="ECO:0000256" key="4">
    <source>
        <dbReference type="ARBA" id="ARBA00022801"/>
    </source>
</evidence>
<dbReference type="InterPro" id="IPR033942">
    <property type="entry name" value="IMPase"/>
</dbReference>
<dbReference type="Proteomes" id="UP000237968">
    <property type="component" value="Unassembled WGS sequence"/>
</dbReference>
<accession>A0A2S9YBE9</accession>
<dbReference type="Gene3D" id="3.30.540.10">
    <property type="entry name" value="Fructose-1,6-Bisphosphatase, subunit A, domain 1"/>
    <property type="match status" value="1"/>
</dbReference>
<dbReference type="CDD" id="cd01639">
    <property type="entry name" value="IMPase"/>
    <property type="match status" value="1"/>
</dbReference>
<dbReference type="InterPro" id="IPR020550">
    <property type="entry name" value="Inositol_monophosphatase_CS"/>
</dbReference>
<dbReference type="PANTHER" id="PTHR20854">
    <property type="entry name" value="INOSITOL MONOPHOSPHATASE"/>
    <property type="match status" value="1"/>
</dbReference>
<keyword evidence="3 6" id="KW-0479">Metal-binding</keyword>
<dbReference type="GO" id="GO:0007165">
    <property type="term" value="P:signal transduction"/>
    <property type="evidence" value="ECO:0007669"/>
    <property type="project" value="TreeGrafter"/>
</dbReference>